<dbReference type="OMA" id="HVEYIHY"/>
<dbReference type="EMBL" id="RYCF01000115">
    <property type="protein sequence ID" value="MQK26775.1"/>
    <property type="molecule type" value="Genomic_DNA"/>
</dbReference>
<reference evidence="34 35" key="4">
    <citation type="submission" date="2018-06" db="EMBL/GenBank/DDBJ databases">
        <authorList>
            <consortium name="Pathogen Informatics"/>
            <person name="Doyle S."/>
        </authorList>
    </citation>
    <scope>NUCLEOTIDE SEQUENCE [LARGE SCALE GENOMIC DNA]</scope>
    <source>
        <strain evidence="27 35">NCTC9117</strain>
        <strain evidence="28 34">NCTC9706</strain>
    </source>
</reference>
<evidence type="ECO:0000313" key="12">
    <source>
        <dbReference type="EMBL" id="HBB1574418.1"/>
    </source>
</evidence>
<evidence type="ECO:0000313" key="20">
    <source>
        <dbReference type="EMBL" id="MXI77502.1"/>
    </source>
</evidence>
<dbReference type="EMBL" id="AASFZR010000068">
    <property type="protein sequence ID" value="EFB4534360.1"/>
    <property type="molecule type" value="Genomic_DNA"/>
</dbReference>
<dbReference type="Proteomes" id="UP000640866">
    <property type="component" value="Unassembled WGS sequence"/>
</dbReference>
<evidence type="ECO:0000313" key="30">
    <source>
        <dbReference type="EMBL" id="TXT00236.1"/>
    </source>
</evidence>
<reference evidence="25" key="23">
    <citation type="submission" date="2021-02" db="EMBL/GenBank/DDBJ databases">
        <title>Co-localization of colistin and carbapenem -resistance genes on a novel transferable IncHI2 plasmid in Escherichia coli from chicken-origin.</title>
        <authorList>
            <person name="Hoffmann M."/>
            <person name="Balkey M."/>
            <person name="Ronco T."/>
            <person name="Hendriksen R.S."/>
        </authorList>
    </citation>
    <scope>NUCLEOTIDE SEQUENCE</scope>
    <source>
        <strain evidence="25">CFSAN083829</strain>
    </source>
</reference>
<proteinExistence type="inferred from homology"/>
<evidence type="ECO:0000313" key="11">
    <source>
        <dbReference type="EMBL" id="HAJ5959282.1"/>
    </source>
</evidence>
<evidence type="ECO:0000313" key="45">
    <source>
        <dbReference type="Proteomes" id="UP000469708"/>
    </source>
</evidence>
<dbReference type="Proteomes" id="UP000254460">
    <property type="component" value="Unassembled WGS sequence"/>
</dbReference>
<dbReference type="EMBL" id="WUIG01000400">
    <property type="protein sequence ID" value="MXJ10118.1"/>
    <property type="molecule type" value="Genomic_DNA"/>
</dbReference>
<evidence type="ECO:0000313" key="52">
    <source>
        <dbReference type="Proteomes" id="UP000629265"/>
    </source>
</evidence>
<dbReference type="Proteomes" id="UP000531813">
    <property type="component" value="Unassembled WGS sequence"/>
</dbReference>
<evidence type="ECO:0000313" key="44">
    <source>
        <dbReference type="Proteomes" id="UP000462410"/>
    </source>
</evidence>
<reference evidence="26 36" key="6">
    <citation type="submission" date="2018-10" db="EMBL/GenBank/DDBJ databases">
        <title>Comparison of Escherichia coli isolates recovered from retail chicken and from chicken fecal samples by antimicrobial susceptibility test and whole genome sequencing.</title>
        <authorList>
            <person name="Tang B."/>
            <person name="Ma Y."/>
            <person name="He X."/>
            <person name="Cao L."/>
            <person name="Xia X."/>
            <person name="Yang H."/>
        </authorList>
    </citation>
    <scope>NUCLEOTIDE SEQUENCE [LARGE SCALE GENOMIC DNA]</scope>
    <source>
        <strain evidence="26 36">CMJH98b</strain>
    </source>
</reference>
<sequence>MSEYRRYYIKGGTWFFTVNLRNRRSQLLTTQYQMLRHAIIKVKRDRPFEINAWVVLPEHMHCIWTLPEGDDDFSSRWREIKKQFTHACGLKNIWQPRFWEHAIRNTKDYRHHVDYIYINPVKHGWVKQVSDWPFSTFHRDVARGLYPIDWAGDVTDFSAGERIIS</sequence>
<evidence type="ECO:0000313" key="49">
    <source>
        <dbReference type="Proteomes" id="UP000538406"/>
    </source>
</evidence>
<dbReference type="Proteomes" id="UP000447081">
    <property type="component" value="Unassembled WGS sequence"/>
</dbReference>
<dbReference type="EMBL" id="WTQQ01000158">
    <property type="protein sequence ID" value="MWR89146.1"/>
    <property type="molecule type" value="Genomic_DNA"/>
</dbReference>
<dbReference type="Proteomes" id="UP000846355">
    <property type="component" value="Unassembled WGS sequence"/>
</dbReference>
<dbReference type="Proteomes" id="UP000436141">
    <property type="component" value="Unassembled WGS sequence"/>
</dbReference>
<evidence type="ECO:0000313" key="50">
    <source>
        <dbReference type="Proteomes" id="UP000542214"/>
    </source>
</evidence>
<dbReference type="SMR" id="A0A037Y4U5"/>
<dbReference type="GO" id="GO:0043565">
    <property type="term" value="F:sequence-specific DNA binding"/>
    <property type="evidence" value="ECO:0007669"/>
    <property type="project" value="TreeGrafter"/>
</dbReference>
<evidence type="ECO:0000313" key="42">
    <source>
        <dbReference type="Proteomes" id="UP000447081"/>
    </source>
</evidence>
<dbReference type="EMBL" id="AASWIS010000040">
    <property type="protein sequence ID" value="EFH5895155.1"/>
    <property type="molecule type" value="Genomic_DNA"/>
</dbReference>
<dbReference type="Proteomes" id="UP000469708">
    <property type="component" value="Unassembled WGS sequence"/>
</dbReference>
<keyword evidence="1" id="KW-0815">Transposition</keyword>
<dbReference type="EMBL" id="ABLFQU030000016">
    <property type="protein sequence ID" value="EMM0025424.1"/>
    <property type="molecule type" value="Genomic_DNA"/>
</dbReference>
<dbReference type="Proteomes" id="UP000870292">
    <property type="component" value="Unassembled WGS sequence"/>
</dbReference>
<evidence type="ECO:0000313" key="28">
    <source>
        <dbReference type="EMBL" id="STN84257.1"/>
    </source>
</evidence>
<evidence type="ECO:0000313" key="33">
    <source>
        <dbReference type="Proteomes" id="UP000050556"/>
    </source>
</evidence>
<evidence type="ECO:0000313" key="48">
    <source>
        <dbReference type="Proteomes" id="UP000531813"/>
    </source>
</evidence>
<dbReference type="Proteomes" id="UP000581425">
    <property type="component" value="Chromosome"/>
</dbReference>
<reference evidence="49 50" key="5">
    <citation type="submission" date="2018-08" db="EMBL/GenBank/DDBJ databases">
        <authorList>
            <consortium name="NARMS: The National Antimicrobial Resistance Monitoring System"/>
        </authorList>
    </citation>
    <scope>NUCLEOTIDE SEQUENCE [LARGE SCALE GENOMIC DNA]</scope>
    <source>
        <strain evidence="6 49">FSIS11705178</strain>
        <strain evidence="5 50">FSIS11706358</strain>
    </source>
</reference>
<reference evidence="11" key="7">
    <citation type="submission" date="2018-12" db="EMBL/GenBank/DDBJ databases">
        <authorList>
            <consortium name="NCBI Pathogen Detection Project"/>
        </authorList>
    </citation>
    <scope>NUCLEOTIDE SEQUENCE</scope>
    <source>
        <strain evidence="12">Escherichia coli</strain>
        <strain evidence="11">EuSCAPE_DE065</strain>
    </source>
</reference>
<dbReference type="EMBL" id="AAVTXU010000110">
    <property type="protein sequence ID" value="EGE1990051.1"/>
    <property type="molecule type" value="Genomic_DNA"/>
</dbReference>
<dbReference type="NCBIfam" id="NF047646">
    <property type="entry name" value="REP_Tyr_transpos"/>
    <property type="match status" value="1"/>
</dbReference>
<evidence type="ECO:0000313" key="51">
    <source>
        <dbReference type="Proteomes" id="UP000581425"/>
    </source>
</evidence>
<dbReference type="EMBL" id="VRXD01000011">
    <property type="protein sequence ID" value="TXQ35409.1"/>
    <property type="molecule type" value="Genomic_DNA"/>
</dbReference>
<evidence type="ECO:0000313" key="27">
    <source>
        <dbReference type="EMBL" id="STJ82359.1"/>
    </source>
</evidence>
<reference evidence="11" key="2">
    <citation type="journal article" date="2018" name="Genome Biol.">
        <title>SKESA: strategic k-mer extension for scrupulous assemblies.</title>
        <authorList>
            <person name="Souvorov A."/>
            <person name="Agarwala R."/>
            <person name="Lipman D.J."/>
        </authorList>
    </citation>
    <scope>NUCLEOTIDE SEQUENCE [LARGE SCALE GENOMIC DNA]</scope>
    <source>
        <strain evidence="12">Escherichia coli</strain>
        <strain evidence="11">EuSCAPE_DE065</strain>
    </source>
</reference>
<dbReference type="Proteomes" id="UP000663166">
    <property type="component" value="Chromosome"/>
</dbReference>
<dbReference type="EMBL" id="RDDM01000407">
    <property type="protein sequence ID" value="RLY52923.1"/>
    <property type="molecule type" value="Genomic_DNA"/>
</dbReference>
<evidence type="ECO:0000313" key="7">
    <source>
        <dbReference type="EMBL" id="EFH0366965.1"/>
    </source>
</evidence>
<reference evidence="40 42" key="12">
    <citation type="submission" date="2019-12" db="EMBL/GenBank/DDBJ databases">
        <title>Enteriobacteria Tanzani isolates_10434.</title>
        <authorList>
            <person name="Subbiah M."/>
            <person name="Call D."/>
        </authorList>
    </citation>
    <scope>NUCLEOTIDE SEQUENCE [LARGE SCALE GENOMIC DNA]</scope>
    <source>
        <strain evidence="20 40">10434wD1</strain>
        <strain evidence="21 42">10434wG3</strain>
    </source>
</reference>
<reference evidence="9" key="3">
    <citation type="submission" date="2018-05" db="EMBL/GenBank/DDBJ databases">
        <authorList>
            <person name="Ashton P.M."/>
            <person name="Dallman T."/>
            <person name="Nair S."/>
            <person name="De Pinna E."/>
            <person name="Peters T."/>
            <person name="Grant K."/>
        </authorList>
    </citation>
    <scope>NUCLEOTIDE SEQUENCE</scope>
    <source>
        <strain evidence="9">412057</strain>
    </source>
</reference>
<evidence type="ECO:0000313" key="46">
    <source>
        <dbReference type="Proteomes" id="UP000509796"/>
    </source>
</evidence>
<reference evidence="23" key="19">
    <citation type="submission" date="2020-06" db="EMBL/GenBank/DDBJ databases">
        <authorList>
            <person name="Ramsay J.P."/>
            <person name="Colombi E."/>
            <person name="Mowlaboccus S."/>
        </authorList>
    </citation>
    <scope>NUCLEOTIDE SEQUENCE</scope>
    <source>
        <strain evidence="23">EC2</strain>
    </source>
</reference>
<dbReference type="EMBL" id="JACZOI010000050">
    <property type="protein sequence ID" value="MBE0979214.1"/>
    <property type="molecule type" value="Genomic_DNA"/>
</dbReference>
<dbReference type="EMBL" id="SQQU01000023">
    <property type="protein sequence ID" value="MQS31827.1"/>
    <property type="molecule type" value="Genomic_DNA"/>
</dbReference>
<reference evidence="17 43" key="9">
    <citation type="journal article" date="2019" name="Microorganisms">
        <title>Characteristics of Carbapenem-Resistant and Colistin-Resistant Escherichia coli Co-Producing NDM-1 and MCR-1 from Pig Farms in China.</title>
        <authorList>
            <person name="Peng Z."/>
            <person name="Li X."/>
            <person name="Hu Z."/>
            <person name="Li Z."/>
            <person name="Lv Y."/>
            <person name="Lei M."/>
            <person name="Wu B."/>
            <person name="Chen H."/>
            <person name="Wang X."/>
        </authorList>
    </citation>
    <scope>NUCLEOTIDE SEQUENCE [LARGE SCALE GENOMIC DNA]</scope>
    <source>
        <strain evidence="17 43">RXD010</strain>
    </source>
</reference>
<evidence type="ECO:0000313" key="6">
    <source>
        <dbReference type="EMBL" id="EFC3523807.1"/>
    </source>
</evidence>
<dbReference type="Proteomes" id="UP000254785">
    <property type="component" value="Unassembled WGS sequence"/>
</dbReference>
<evidence type="ECO:0000313" key="31">
    <source>
        <dbReference type="EMBL" id="VZR33029.1"/>
    </source>
</evidence>
<reference evidence="16 39" key="8">
    <citation type="journal article" date="2019" name="Environ. Health Perspect.">
        <title>Inter-host Transmission of Carbapenemase-Producing Escherichia coli among Humans and Backyard Animals.</title>
        <authorList>
            <person name="Li J."/>
            <person name="Bi Z."/>
            <person name="Ma S."/>
            <person name="Chen B."/>
            <person name="Cai C."/>
            <person name="He J."/>
            <person name="Schwarz S."/>
            <person name="Sun C."/>
            <person name="Zhou Y."/>
            <person name="Yin J."/>
            <person name="Hulth A."/>
            <person name="Wang Y."/>
            <person name="Shen Z."/>
            <person name="Wang S."/>
            <person name="Wu C."/>
            <person name="Nilsson L.E."/>
            <person name="Walsh T.R."/>
            <person name="Borjesson S."/>
            <person name="Shen J."/>
            <person name="Sun Q."/>
            <person name="Wang Y."/>
        </authorList>
    </citation>
    <scope>NUCLEOTIDE SEQUENCE [LARGE SCALE GENOMIC DNA]</scope>
    <source>
        <strain evidence="16 39">A016f</strain>
    </source>
</reference>
<evidence type="ECO:0000313" key="40">
    <source>
        <dbReference type="Proteomes" id="UP000436141"/>
    </source>
</evidence>
<reference evidence="15" key="21">
    <citation type="submission" date="2020-09" db="EMBL/GenBank/DDBJ databases">
        <title>Emerging polyconal dissemination of OXA-244-producing E. coli in France.</title>
        <authorList>
            <person name="Emeraud C."/>
            <person name="Girlich D."/>
            <person name="Bonnin R.A."/>
            <person name="Jousset A.B."/>
            <person name="Naas T."/>
            <person name="Dortet L."/>
        </authorList>
    </citation>
    <scope>NUCLEOTIDE SEQUENCE</scope>
    <source>
        <strain evidence="15">225E3</strain>
    </source>
</reference>
<evidence type="ECO:0000313" key="25">
    <source>
        <dbReference type="EMBL" id="QRZ98449.1"/>
    </source>
</evidence>
<evidence type="ECO:0000313" key="34">
    <source>
        <dbReference type="Proteomes" id="UP000254460"/>
    </source>
</evidence>
<dbReference type="EMBL" id="DADUEU010000021">
    <property type="protein sequence ID" value="HBB1574418.1"/>
    <property type="molecule type" value="Genomic_DNA"/>
</dbReference>
<dbReference type="Proteomes" id="UP000321461">
    <property type="component" value="Unassembled WGS sequence"/>
</dbReference>
<dbReference type="RefSeq" id="WP_000006255.1">
    <property type="nucleotide sequence ID" value="NZ_AP019189.1"/>
</dbReference>
<evidence type="ECO:0000313" key="17">
    <source>
        <dbReference type="EMBL" id="MQS31827.1"/>
    </source>
</evidence>
<dbReference type="PATRIC" id="fig|562.10472.peg.2880"/>
<dbReference type="Proteomes" id="UP000359125">
    <property type="component" value="Unassembled WGS sequence"/>
</dbReference>
<dbReference type="EMBL" id="WTRC01000347">
    <property type="protein sequence ID" value="MWT22846.1"/>
    <property type="molecule type" value="Genomic_DNA"/>
</dbReference>
<dbReference type="EMBL" id="JAAGYI010000022">
    <property type="protein sequence ID" value="NEM86764.1"/>
    <property type="molecule type" value="Genomic_DNA"/>
</dbReference>
<reference evidence="10" key="25">
    <citation type="submission" date="2024-02" db="EMBL/GenBank/DDBJ databases">
        <authorList>
            <consortium name="Clinical and Environmental Microbiology Branch: Whole genome sequencing antimicrobial resistance pathogens in the healthcare setting"/>
        </authorList>
    </citation>
    <scope>NUCLEOTIDE SEQUENCE</scope>
    <source>
        <strain evidence="10">2023CK-00345</strain>
    </source>
</reference>
<protein>
    <submittedName>
        <fullName evidence="9 27">Transposase</fullName>
    </submittedName>
    <submittedName>
        <fullName evidence="30 31">REP-associated tyrosine transposase</fullName>
    </submittedName>
</protein>
<dbReference type="Proteomes" id="UP001179946">
    <property type="component" value="Chromosome"/>
</dbReference>
<dbReference type="EMBL" id="CP058571">
    <property type="protein sequence ID" value="QLG58949.1"/>
    <property type="molecule type" value="Genomic_DNA"/>
</dbReference>
<reference evidence="37 38" key="10">
    <citation type="submission" date="2019-08" db="EMBL/GenBank/DDBJ databases">
        <title>Whole genome analysis of cultivated E. coli strains isolated from CD patients and healthy donors.</title>
        <authorList>
            <person name="Siniagina M.N."/>
            <person name="Markelova M.I."/>
            <person name="Laikov A.V."/>
            <person name="Boulygina E.A."/>
            <person name="Khusnutdinova D.R."/>
            <person name="Kharchenko A."/>
            <person name="Grigoryeva T.V."/>
        </authorList>
    </citation>
    <scope>NUCLEOTIDE SEQUENCE [LARGE SCALE GENOMIC DNA]</scope>
    <source>
        <strain evidence="29 37">1_45_11</strain>
        <strain evidence="30 38">3_77_5</strain>
    </source>
</reference>
<dbReference type="Proteomes" id="UP000538406">
    <property type="component" value="Unassembled WGS sequence"/>
</dbReference>
<dbReference type="GO" id="GO:0006313">
    <property type="term" value="P:DNA transposition"/>
    <property type="evidence" value="ECO:0007669"/>
    <property type="project" value="InterPro"/>
</dbReference>
<dbReference type="InterPro" id="IPR052715">
    <property type="entry name" value="RAYT_transposase"/>
</dbReference>
<dbReference type="EMBL" id="AASURL010000059">
    <property type="protein sequence ID" value="EFH0366965.1"/>
    <property type="molecule type" value="Genomic_DNA"/>
</dbReference>
<evidence type="ECO:0000313" key="43">
    <source>
        <dbReference type="Proteomes" id="UP000460351"/>
    </source>
</evidence>
<dbReference type="Proteomes" id="UP000581425">
    <property type="component" value="Unassembled WGS sequence"/>
</dbReference>
<evidence type="ECO:0000313" key="8">
    <source>
        <dbReference type="EMBL" id="EFH5895155.1"/>
    </source>
</evidence>
<dbReference type="EMBL" id="CP070393">
    <property type="protein sequence ID" value="QRZ98449.1"/>
    <property type="molecule type" value="Genomic_DNA"/>
</dbReference>
<reference evidence="46" key="18">
    <citation type="submission" date="2020-06" db="EMBL/GenBank/DDBJ databases">
        <title>Identification and Characterisation of Fosfomycin Resistance in Escherichia coli Urinary Tract Infection Isolates from Australia.</title>
        <authorList>
            <person name="Mowlaboccus S."/>
            <person name="Daley D."/>
            <person name="Pang S."/>
            <person name="Gottlieb T."/>
            <person name="Nimmo G.R."/>
            <person name="George N."/>
            <person name="Korman T.M."/>
            <person name="Strietberg R."/>
            <person name="Robson J."/>
            <person name="Peachey G."/>
            <person name="Collignon P."/>
            <person name="Bradbury S."/>
            <person name="Colombi E."/>
            <person name="Ramsay J.P."/>
            <person name="Rogers B.A."/>
            <person name="Coombs G.W."/>
        </authorList>
    </citation>
    <scope>NUCLEOTIDE SEQUENCE [LARGE SCALE GENOMIC DNA]</scope>
    <source>
        <strain evidence="46">EC2</strain>
    </source>
</reference>
<dbReference type="Proteomes" id="UP000629265">
    <property type="component" value="Unassembled WGS sequence"/>
</dbReference>
<gene>
    <name evidence="30" type="primary">rayT</name>
    <name evidence="13" type="ORF">ACU57_05480</name>
    <name evidence="7" type="ORF">BGM66_003444</name>
    <name evidence="5" type="ORF">C0P57_003673</name>
    <name evidence="6" type="ORF">CTR35_000896</name>
    <name evidence="9" type="ORF">DL968_20995</name>
    <name evidence="17" type="ORF">E4K51_16960</name>
    <name evidence="26" type="ORF">EAI46_25870</name>
    <name evidence="16" type="ORF">EIZ93_21270</name>
    <name evidence="24" type="ORF">FOI11_012480</name>
    <name evidence="14" type="ORF">FOI11_07565</name>
    <name evidence="29" type="ORF">FV293_09945</name>
    <name evidence="30" type="ORF">FWK02_18665</name>
    <name evidence="22" type="ORF">G3V95_14880</name>
    <name evidence="8" type="ORF">GOP25_23540</name>
    <name evidence="19" type="ORF">GP965_18335</name>
    <name evidence="18" type="ORF">GP979_12660</name>
    <name evidence="20" type="ORF">GRW05_25290</name>
    <name evidence="21" type="ORF">GRW24_16835</name>
    <name evidence="11" type="ORF">HMV95_13510</name>
    <name evidence="23" type="ORF">HX136_20175</name>
    <name evidence="31" type="ORF">IDONEFKE_03729</name>
    <name evidence="15" type="ORF">IH772_18235</name>
    <name evidence="12" type="ORF">J0541_003373</name>
    <name evidence="25" type="ORF">JNP96_05455</name>
    <name evidence="27" type="ORF">NCTC9117_04961</name>
    <name evidence="28" type="ORF">NCTC9706_01248</name>
    <name evidence="10" type="ORF">P6223_001963</name>
    <name evidence="32" type="ORF">QDW62_21235</name>
</gene>
<dbReference type="InterPro" id="IPR002686">
    <property type="entry name" value="Transposase_17"/>
</dbReference>
<evidence type="ECO:0000313" key="39">
    <source>
        <dbReference type="Proteomes" id="UP000359125"/>
    </source>
</evidence>
<evidence type="ECO:0000313" key="5">
    <source>
        <dbReference type="EMBL" id="EFB4534360.1"/>
    </source>
</evidence>
<keyword evidence="2" id="KW-0238">DNA-binding</keyword>
<dbReference type="PANTHER" id="PTHR36966:SF1">
    <property type="entry name" value="REP-ASSOCIATED TYROSINE TRANSPOSASE"/>
    <property type="match status" value="1"/>
</dbReference>
<reference evidence="8 48" key="14">
    <citation type="submission" date="2019-12" db="EMBL/GenBank/DDBJ databases">
        <authorList>
            <consortium name="GenomeTrakr network: Whole genome sequencing for foodborne pathogen traceback"/>
        </authorList>
    </citation>
    <scope>NUCLEOTIDE SEQUENCE [LARGE SCALE GENOMIC DNA]</scope>
    <source>
        <strain evidence="8 48">PSU-2243</strain>
    </source>
</reference>
<comment type="similarity">
    <text evidence="3">Belongs to the transposase 17 family. RAYT subfamily.</text>
</comment>
<dbReference type="EMBL" id="AASHPR010000005">
    <property type="protein sequence ID" value="EFC3523807.1"/>
    <property type="molecule type" value="Genomic_DNA"/>
</dbReference>
<dbReference type="EMBL" id="UGDC01000003">
    <property type="protein sequence ID" value="STJ82359.1"/>
    <property type="molecule type" value="Genomic_DNA"/>
</dbReference>
<dbReference type="FunFam" id="3.30.70.1290:FF:000001">
    <property type="entry name" value="REP-associated tyrosine transposase"/>
    <property type="match status" value="1"/>
</dbReference>
<dbReference type="Proteomes" id="UP000542214">
    <property type="component" value="Unassembled WGS sequence"/>
</dbReference>
<evidence type="ECO:0000313" key="21">
    <source>
        <dbReference type="EMBL" id="MXJ10118.1"/>
    </source>
</evidence>
<accession>A0A037Y4U5</accession>
<dbReference type="EMBL" id="UGGJ01000004">
    <property type="protein sequence ID" value="STN84257.1"/>
    <property type="molecule type" value="Genomic_DNA"/>
</dbReference>
<dbReference type="Gene3D" id="3.30.70.1290">
    <property type="entry name" value="Transposase IS200-like"/>
    <property type="match status" value="1"/>
</dbReference>
<dbReference type="PANTHER" id="PTHR36966">
    <property type="entry name" value="REP-ASSOCIATED TYROSINE TRANSPOSASE"/>
    <property type="match status" value="1"/>
</dbReference>
<dbReference type="Proteomes" id="UP000281340">
    <property type="component" value="Unassembled WGS sequence"/>
</dbReference>
<reference evidence="22 45" key="17">
    <citation type="submission" date="2020-02" db="EMBL/GenBank/DDBJ databases">
        <authorList>
            <person name="Subbiah M."/>
            <person name="Call D."/>
        </authorList>
    </citation>
    <scope>NUCLEOTIDE SEQUENCE [LARGE SCALE GENOMIC DNA]</scope>
    <source>
        <strain evidence="22 45">8375wC2</strain>
    </source>
</reference>
<dbReference type="Proteomes" id="UP000050556">
    <property type="component" value="Unassembled WGS sequence"/>
</dbReference>
<reference evidence="31 52" key="11">
    <citation type="submission" date="2019-11" db="EMBL/GenBank/DDBJ databases">
        <authorList>
            <person name="Haines EK M."/>
        </authorList>
    </citation>
    <scope>NUCLEOTIDE SEQUENCE [LARGE SCALE GENOMIC DNA]</scope>
    <source>
        <strain evidence="31">KR2729</strain>
    </source>
</reference>
<dbReference type="GO" id="GO:0004803">
    <property type="term" value="F:transposase activity"/>
    <property type="evidence" value="ECO:0007669"/>
    <property type="project" value="InterPro"/>
</dbReference>
<organism evidence="30 38">
    <name type="scientific">Escherichia coli</name>
    <dbReference type="NCBI Taxonomy" id="562"/>
    <lineage>
        <taxon>Bacteria</taxon>
        <taxon>Pseudomonadati</taxon>
        <taxon>Pseudomonadota</taxon>
        <taxon>Gammaproteobacteria</taxon>
        <taxon>Enterobacterales</taxon>
        <taxon>Enterobacteriaceae</taxon>
        <taxon>Escherichia</taxon>
    </lineage>
</organism>
<dbReference type="Proteomes" id="UP000460351">
    <property type="component" value="Unassembled WGS sequence"/>
</dbReference>
<evidence type="ECO:0000313" key="13">
    <source>
        <dbReference type="EMBL" id="KPO16225.1"/>
    </source>
</evidence>
<dbReference type="EMBL" id="CACRYR010000177">
    <property type="protein sequence ID" value="VZR33029.1"/>
    <property type="molecule type" value="Genomic_DNA"/>
</dbReference>
<reference evidence="23" key="15">
    <citation type="journal article" date="2020" name="Int. J. Antimicrob. Agents">
        <title>Identification and characterisation of fosfomycin resistance in Escherichia coli urinary tract infection isolates from Australia.</title>
        <authorList>
            <person name="Mowlaboccus S."/>
            <person name="Daley D."/>
            <person name="Pang S."/>
            <person name="Gottlieb T."/>
            <person name="Merlino J."/>
            <person name="Nimmo G.R."/>
            <person name="George N."/>
            <person name="Korman T.M."/>
            <person name="Streitberg R."/>
            <person name="Robson J."/>
            <person name="Peachey G."/>
            <person name="Collignon P."/>
            <person name="Bradbury S."/>
            <person name="Colombi E."/>
            <person name="Ramsay J.P."/>
            <person name="Rogers B.A."/>
            <person name="Coombs G.W."/>
        </authorList>
    </citation>
    <scope>NUCLEOTIDE SEQUENCE</scope>
    <source>
        <strain evidence="23">EC2</strain>
    </source>
</reference>
<evidence type="ECO:0000313" key="19">
    <source>
        <dbReference type="EMBL" id="MWT22846.1"/>
    </source>
</evidence>
<evidence type="ECO:0000313" key="18">
    <source>
        <dbReference type="EMBL" id="MWR89146.1"/>
    </source>
</evidence>
<evidence type="ECO:0000313" key="47">
    <source>
        <dbReference type="Proteomes" id="UP000521991"/>
    </source>
</evidence>
<dbReference type="Proteomes" id="UP000436482">
    <property type="component" value="Unassembled WGS sequence"/>
</dbReference>
<dbReference type="EMBL" id="CP122634">
    <property type="protein sequence ID" value="WHI01170.1"/>
    <property type="molecule type" value="Genomic_DNA"/>
</dbReference>
<evidence type="ECO:0000256" key="1">
    <source>
        <dbReference type="ARBA" id="ARBA00022578"/>
    </source>
</evidence>
<evidence type="ECO:0000313" key="16">
    <source>
        <dbReference type="EMBL" id="MQK26775.1"/>
    </source>
</evidence>
<name>A0A037Y4U5_ECOLX</name>
<evidence type="ECO:0000313" key="36">
    <source>
        <dbReference type="Proteomes" id="UP000281340"/>
    </source>
</evidence>
<dbReference type="EMBL" id="JACGTG010000001">
    <property type="protein sequence ID" value="MBA6239865.1"/>
    <property type="molecule type" value="Genomic_DNA"/>
</dbReference>
<evidence type="ECO:0000313" key="26">
    <source>
        <dbReference type="EMBL" id="RLY52923.1"/>
    </source>
</evidence>
<evidence type="ECO:0000313" key="22">
    <source>
        <dbReference type="EMBL" id="NEM86764.1"/>
    </source>
</evidence>
<evidence type="ECO:0000313" key="14">
    <source>
        <dbReference type="EMBL" id="MBA6239865.1"/>
    </source>
</evidence>
<dbReference type="EMBL" id="WUIY01000353">
    <property type="protein sequence ID" value="MXI77502.1"/>
    <property type="molecule type" value="Genomic_DNA"/>
</dbReference>
<evidence type="ECO:0000313" key="10">
    <source>
        <dbReference type="EMBL" id="EMM0025424.1"/>
    </source>
</evidence>
<dbReference type="EMBL" id="DABHXT010000019">
    <property type="protein sequence ID" value="HAJ5959282.1"/>
    <property type="molecule type" value="Genomic_DNA"/>
</dbReference>
<dbReference type="Proteomes" id="UP000509796">
    <property type="component" value="Chromosome"/>
</dbReference>
<evidence type="ECO:0000259" key="4">
    <source>
        <dbReference type="SMART" id="SM01321"/>
    </source>
</evidence>
<evidence type="ECO:0000313" key="41">
    <source>
        <dbReference type="Proteomes" id="UP000436482"/>
    </source>
</evidence>
<reference evidence="7 47" key="16">
    <citation type="submission" date="2020-02" db="EMBL/GenBank/DDBJ databases">
        <authorList>
            <consortium name="PulseNet: The National Subtyping Network for Foodborne Disease Surveillance"/>
            <person name="Tarr C.L."/>
            <person name="Trees E."/>
            <person name="Katz L.S."/>
            <person name="Carleton-Romer H.A."/>
            <person name="Stroika S."/>
            <person name="Kucerova Z."/>
            <person name="Roache K.F."/>
            <person name="Sabol A.L."/>
            <person name="Besser J."/>
            <person name="Gerner-Smidt P."/>
        </authorList>
    </citation>
    <scope>NUCLEOTIDE SEQUENCE [LARGE SCALE GENOMIC DNA]</scope>
    <source>
        <strain evidence="7 47">PNUSAE004166</strain>
    </source>
</reference>
<evidence type="ECO:0000313" key="37">
    <source>
        <dbReference type="Proteomes" id="UP000321295"/>
    </source>
</evidence>
<evidence type="ECO:0000256" key="3">
    <source>
        <dbReference type="ARBA" id="ARBA00061320"/>
    </source>
</evidence>
<evidence type="ECO:0000313" key="29">
    <source>
        <dbReference type="EMBL" id="TXQ35409.1"/>
    </source>
</evidence>
<feature type="domain" description="Transposase IS200-like" evidence="4">
    <location>
        <begin position="9"/>
        <end position="119"/>
    </location>
</feature>
<evidence type="ECO:0000313" key="32">
    <source>
        <dbReference type="EMBL" id="WHI01170.1"/>
    </source>
</evidence>
<evidence type="ECO:0000313" key="35">
    <source>
        <dbReference type="Proteomes" id="UP000254785"/>
    </source>
</evidence>
<dbReference type="InterPro" id="IPR036515">
    <property type="entry name" value="Transposase_17_sf"/>
</dbReference>
<evidence type="ECO:0000313" key="38">
    <source>
        <dbReference type="Proteomes" id="UP000321461"/>
    </source>
</evidence>
<dbReference type="Proteomes" id="UP000854059">
    <property type="component" value="Unassembled WGS sequence"/>
</dbReference>
<evidence type="ECO:0000256" key="2">
    <source>
        <dbReference type="ARBA" id="ARBA00023125"/>
    </source>
</evidence>
<dbReference type="EMBL" id="VSBS01000716">
    <property type="protein sequence ID" value="TXT00236.1"/>
    <property type="molecule type" value="Genomic_DNA"/>
</dbReference>
<dbReference type="SUPFAM" id="SSF143422">
    <property type="entry name" value="Transposase IS200-like"/>
    <property type="match status" value="1"/>
</dbReference>
<dbReference type="EMBL" id="CP063369">
    <property type="protein sequence ID" value="QOY29286.1"/>
    <property type="molecule type" value="Genomic_DNA"/>
</dbReference>
<dbReference type="Proteomes" id="UP000462410">
    <property type="component" value="Unassembled WGS sequence"/>
</dbReference>
<reference evidence="32" key="24">
    <citation type="journal article" date="2023" name="Front. Microbiol.">
        <title>Virotyping and genetic antimicrobial susceptibility testing of porcine ETEC/STEC strains and associated plasmid types.</title>
        <authorList>
            <person name="Vereecke N."/>
            <person name="Van Hoorde S."/>
            <person name="Sperling D."/>
            <person name="Theuns S."/>
            <person name="Devriendt B."/>
            <person name="Cox E."/>
        </authorList>
    </citation>
    <scope>NUCLEOTIDE SEQUENCE</scope>
    <source>
        <strain evidence="32">ETEC4085</strain>
    </source>
</reference>
<reference evidence="41 44" key="13">
    <citation type="submission" date="2019-12" db="EMBL/GenBank/DDBJ databases">
        <title>Enteriobacteria Tanzani isolates_8377-8380.</title>
        <authorList>
            <person name="Subbiah M."/>
            <person name="Call D."/>
        </authorList>
    </citation>
    <scope>NUCLEOTIDE SEQUENCE [LARGE SCALE GENOMIC DNA]</scope>
    <source>
        <strain evidence="19 44">8378wH8</strain>
        <strain evidence="18 41">8379wE6</strain>
    </source>
</reference>
<dbReference type="Proteomes" id="UP000321295">
    <property type="component" value="Unassembled WGS sequence"/>
</dbReference>
<dbReference type="AlphaFoldDB" id="A0A037Y4U5"/>
<reference evidence="13 33" key="1">
    <citation type="journal article" date="2015" name="Front. Microbiol.">
        <title>Genetic determinants of heat resistance in Escherichia coli.</title>
        <authorList>
            <person name="Mercer R.G."/>
            <person name="Zheng J."/>
            <person name="Garcia-Hernandez R."/>
            <person name="Ruan L."/>
            <person name="Ganzle M.G."/>
            <person name="McMullen L.M."/>
        </authorList>
    </citation>
    <scope>NUCLEOTIDE SEQUENCE [LARGE SCALE GENOMIC DNA]</scope>
    <source>
        <strain evidence="13 33">AW1.3</strain>
    </source>
</reference>
<evidence type="ECO:0000313" key="24">
    <source>
        <dbReference type="EMBL" id="QOY29286.1"/>
    </source>
</evidence>
<dbReference type="SMART" id="SM01321">
    <property type="entry name" value="Y1_Tnp"/>
    <property type="match status" value="1"/>
</dbReference>
<reference evidence="14 51" key="20">
    <citation type="submission" date="2020-07" db="EMBL/GenBank/DDBJ databases">
        <title>Analysis of Genomes of Bacterial Isolates from Lameness Outbreaks in Broilers.</title>
        <authorList>
            <person name="Ekesi N.S."/>
            <person name="Alrubaye A."/>
            <person name="Rhoads D."/>
        </authorList>
    </citation>
    <scope>NUCLEOTIDE SEQUENCE [LARGE SCALE GENOMIC DNA]</scope>
    <source>
        <strain evidence="14 51">1409</strain>
    </source>
</reference>
<evidence type="ECO:0000313" key="15">
    <source>
        <dbReference type="EMBL" id="MBE0979214.1"/>
    </source>
</evidence>
<evidence type="ECO:0000313" key="9">
    <source>
        <dbReference type="EMBL" id="EGE1990051.1"/>
    </source>
</evidence>
<dbReference type="EMBL" id="LDYI01000044">
    <property type="protein sequence ID" value="KPO16225.1"/>
    <property type="molecule type" value="Genomic_DNA"/>
</dbReference>
<dbReference type="Proteomes" id="UP000521991">
    <property type="component" value="Unassembled WGS sequence"/>
</dbReference>
<reference evidence="24 51" key="22">
    <citation type="submission" date="2020-10" db="EMBL/GenBank/DDBJ databases">
        <title>Analysis of Genomes of Bacterial Isolates from Lameness Outbreaks in Broilers.</title>
        <authorList>
            <person name="Rhoads D."/>
            <person name="Ekesi N.S."/>
        </authorList>
    </citation>
    <scope>NUCLEOTIDE SEQUENCE [LARGE SCALE GENOMIC DNA]</scope>
    <source>
        <strain evidence="24 51">1409</strain>
    </source>
</reference>
<evidence type="ECO:0000313" key="23">
    <source>
        <dbReference type="EMBL" id="QLG58949.1"/>
    </source>
</evidence>